<accession>A0A803P886</accession>
<reference evidence="1" key="1">
    <citation type="submission" date="2018-11" db="EMBL/GenBank/DDBJ databases">
        <authorList>
            <person name="Grassa J C."/>
        </authorList>
    </citation>
    <scope>NUCLEOTIDE SEQUENCE [LARGE SCALE GENOMIC DNA]</scope>
</reference>
<evidence type="ECO:0000313" key="2">
    <source>
        <dbReference type="Proteomes" id="UP000596661"/>
    </source>
</evidence>
<sequence length="128" mass="14041">MDSWIENSHVVIPRQPRNPSGAPQINAPLPITNQLATLVTKKTLSSKDALGRKGGRSKIAKQDRPKIVKLISTILFGDEHDRGLIKSLDKLTGLEKLSNRTNHITRNNLPMCLIKTARHIPSGPGALN</sequence>
<name>A0A803P886_CANSA</name>
<proteinExistence type="predicted"/>
<dbReference type="AlphaFoldDB" id="A0A803P886"/>
<dbReference type="EnsemblPlants" id="evm.model.03.252">
    <property type="protein sequence ID" value="cds.evm.model.03.252"/>
    <property type="gene ID" value="evm.TU.03.252"/>
</dbReference>
<dbReference type="Proteomes" id="UP000596661">
    <property type="component" value="Chromosome 3"/>
</dbReference>
<reference evidence="1" key="2">
    <citation type="submission" date="2021-03" db="UniProtKB">
        <authorList>
            <consortium name="EnsemblPlants"/>
        </authorList>
    </citation>
    <scope>IDENTIFICATION</scope>
</reference>
<dbReference type="Gramene" id="evm.model.03.252">
    <property type="protein sequence ID" value="cds.evm.model.03.252"/>
    <property type="gene ID" value="evm.TU.03.252"/>
</dbReference>
<dbReference type="EMBL" id="UZAU01000249">
    <property type="status" value="NOT_ANNOTATED_CDS"/>
    <property type="molecule type" value="Genomic_DNA"/>
</dbReference>
<evidence type="ECO:0000313" key="1">
    <source>
        <dbReference type="EnsemblPlants" id="cds.evm.model.03.252"/>
    </source>
</evidence>
<organism evidence="1 2">
    <name type="scientific">Cannabis sativa</name>
    <name type="common">Hemp</name>
    <name type="synonym">Marijuana</name>
    <dbReference type="NCBI Taxonomy" id="3483"/>
    <lineage>
        <taxon>Eukaryota</taxon>
        <taxon>Viridiplantae</taxon>
        <taxon>Streptophyta</taxon>
        <taxon>Embryophyta</taxon>
        <taxon>Tracheophyta</taxon>
        <taxon>Spermatophyta</taxon>
        <taxon>Magnoliopsida</taxon>
        <taxon>eudicotyledons</taxon>
        <taxon>Gunneridae</taxon>
        <taxon>Pentapetalae</taxon>
        <taxon>rosids</taxon>
        <taxon>fabids</taxon>
        <taxon>Rosales</taxon>
        <taxon>Cannabaceae</taxon>
        <taxon>Cannabis</taxon>
    </lineage>
</organism>
<protein>
    <submittedName>
        <fullName evidence="1">Uncharacterized protein</fullName>
    </submittedName>
</protein>
<keyword evidence="2" id="KW-1185">Reference proteome</keyword>